<dbReference type="AlphaFoldDB" id="A0A392TH68"/>
<evidence type="ECO:0000313" key="1">
    <source>
        <dbReference type="EMBL" id="MCI60481.1"/>
    </source>
</evidence>
<accession>A0A392TH68</accession>
<protein>
    <submittedName>
        <fullName evidence="1">Uncharacterized protein</fullName>
    </submittedName>
</protein>
<dbReference type="EMBL" id="LXQA010582310">
    <property type="protein sequence ID" value="MCI60481.1"/>
    <property type="molecule type" value="Genomic_DNA"/>
</dbReference>
<evidence type="ECO:0000313" key="2">
    <source>
        <dbReference type="Proteomes" id="UP000265520"/>
    </source>
</evidence>
<keyword evidence="2" id="KW-1185">Reference proteome</keyword>
<feature type="non-terminal residue" evidence="1">
    <location>
        <position position="23"/>
    </location>
</feature>
<reference evidence="1 2" key="1">
    <citation type="journal article" date="2018" name="Front. Plant Sci.">
        <title>Red Clover (Trifolium pratense) and Zigzag Clover (T. medium) - A Picture of Genomic Similarities and Differences.</title>
        <authorList>
            <person name="Dluhosova J."/>
            <person name="Istvanek J."/>
            <person name="Nedelnik J."/>
            <person name="Repkova J."/>
        </authorList>
    </citation>
    <scope>NUCLEOTIDE SEQUENCE [LARGE SCALE GENOMIC DNA]</scope>
    <source>
        <strain evidence="2">cv. 10/8</strain>
        <tissue evidence="1">Leaf</tissue>
    </source>
</reference>
<name>A0A392TH68_9FABA</name>
<dbReference type="Proteomes" id="UP000265520">
    <property type="component" value="Unassembled WGS sequence"/>
</dbReference>
<comment type="caution">
    <text evidence="1">The sequence shown here is derived from an EMBL/GenBank/DDBJ whole genome shotgun (WGS) entry which is preliminary data.</text>
</comment>
<sequence length="23" mass="2802">MTVSNRIRVRSREVVENVVDRWT</sequence>
<proteinExistence type="predicted"/>
<organism evidence="1 2">
    <name type="scientific">Trifolium medium</name>
    <dbReference type="NCBI Taxonomy" id="97028"/>
    <lineage>
        <taxon>Eukaryota</taxon>
        <taxon>Viridiplantae</taxon>
        <taxon>Streptophyta</taxon>
        <taxon>Embryophyta</taxon>
        <taxon>Tracheophyta</taxon>
        <taxon>Spermatophyta</taxon>
        <taxon>Magnoliopsida</taxon>
        <taxon>eudicotyledons</taxon>
        <taxon>Gunneridae</taxon>
        <taxon>Pentapetalae</taxon>
        <taxon>rosids</taxon>
        <taxon>fabids</taxon>
        <taxon>Fabales</taxon>
        <taxon>Fabaceae</taxon>
        <taxon>Papilionoideae</taxon>
        <taxon>50 kb inversion clade</taxon>
        <taxon>NPAAA clade</taxon>
        <taxon>Hologalegina</taxon>
        <taxon>IRL clade</taxon>
        <taxon>Trifolieae</taxon>
        <taxon>Trifolium</taxon>
    </lineage>
</organism>